<evidence type="ECO:0000313" key="1">
    <source>
        <dbReference type="EMBL" id="MDX8152096.1"/>
    </source>
</evidence>
<gene>
    <name evidence="1" type="ORF">SK069_10865</name>
</gene>
<proteinExistence type="predicted"/>
<sequence>MLLIALVVALLLVVAGGEDEPAKAETPFSAEDTALASRPLYAAARQRSYDVMLPAGWKPFSPSGGLQVTERFALESSVDTNLKLVLGRLEAKRDRTIEAAQDATLQAVASGTKPEVDREVTFPNKRTARLAIWEAAGARNVLYVFDLCDNRYALHAWGPKEAFSVIGARIDRTVQQIQPRCV</sequence>
<accession>A0ABU4VJS4</accession>
<protein>
    <recommendedName>
        <fullName evidence="3">PsbP C-terminal domain-containing protein</fullName>
    </recommendedName>
</protein>
<keyword evidence="2" id="KW-1185">Reference proteome</keyword>
<evidence type="ECO:0000313" key="2">
    <source>
        <dbReference type="Proteomes" id="UP001277761"/>
    </source>
</evidence>
<name>A0ABU4VJS4_9ACTN</name>
<comment type="caution">
    <text evidence="1">The sequence shown here is derived from an EMBL/GenBank/DDBJ whole genome shotgun (WGS) entry which is preliminary data.</text>
</comment>
<reference evidence="1 2" key="1">
    <citation type="submission" date="2023-11" db="EMBL/GenBank/DDBJ databases">
        <authorList>
            <person name="Xu M."/>
            <person name="Jiang T."/>
        </authorList>
    </citation>
    <scope>NUCLEOTIDE SEQUENCE [LARGE SCALE GENOMIC DNA]</scope>
    <source>
        <strain evidence="1 2">SD</strain>
    </source>
</reference>
<dbReference type="EMBL" id="JAXAVX010000004">
    <property type="protein sequence ID" value="MDX8152096.1"/>
    <property type="molecule type" value="Genomic_DNA"/>
</dbReference>
<dbReference type="RefSeq" id="WP_319954251.1">
    <property type="nucleotide sequence ID" value="NZ_JAXAVX010000004.1"/>
</dbReference>
<evidence type="ECO:0008006" key="3">
    <source>
        <dbReference type="Google" id="ProtNLM"/>
    </source>
</evidence>
<dbReference type="Proteomes" id="UP001277761">
    <property type="component" value="Unassembled WGS sequence"/>
</dbReference>
<organism evidence="1 2">
    <name type="scientific">Patulibacter brassicae</name>
    <dbReference type="NCBI Taxonomy" id="1705717"/>
    <lineage>
        <taxon>Bacteria</taxon>
        <taxon>Bacillati</taxon>
        <taxon>Actinomycetota</taxon>
        <taxon>Thermoleophilia</taxon>
        <taxon>Solirubrobacterales</taxon>
        <taxon>Patulibacteraceae</taxon>
        <taxon>Patulibacter</taxon>
    </lineage>
</organism>